<organism evidence="2 3">
    <name type="scientific">Arachnia propionica</name>
    <dbReference type="NCBI Taxonomy" id="1750"/>
    <lineage>
        <taxon>Bacteria</taxon>
        <taxon>Bacillati</taxon>
        <taxon>Actinomycetota</taxon>
        <taxon>Actinomycetes</taxon>
        <taxon>Propionibacteriales</taxon>
        <taxon>Propionibacteriaceae</taxon>
        <taxon>Arachnia</taxon>
    </lineage>
</organism>
<dbReference type="OrthoDB" id="4310518at2"/>
<name>A0A3P1T2D5_9ACTN</name>
<feature type="domain" description="DUF559" evidence="1">
    <location>
        <begin position="22"/>
        <end position="81"/>
    </location>
</feature>
<proteinExistence type="predicted"/>
<dbReference type="Pfam" id="PF04480">
    <property type="entry name" value="DUF559"/>
    <property type="match status" value="1"/>
</dbReference>
<dbReference type="SUPFAM" id="SSF52980">
    <property type="entry name" value="Restriction endonuclease-like"/>
    <property type="match status" value="1"/>
</dbReference>
<comment type="caution">
    <text evidence="2">The sequence shown here is derived from an EMBL/GenBank/DDBJ whole genome shotgun (WGS) entry which is preliminary data.</text>
</comment>
<dbReference type="EMBL" id="RQZG01000018">
    <property type="protein sequence ID" value="RRD03611.1"/>
    <property type="molecule type" value="Genomic_DNA"/>
</dbReference>
<dbReference type="AlphaFoldDB" id="A0A3P1T2D5"/>
<sequence length="95" mass="11021">MLRAAGVQSWRSNYEVRLGGRRYFVDIAFPRVSLAFELDGWEHHRQHTAFVADRERQNLLMKRGWTVLRHTAGTLDQLVGDVRSVLTVFSAISRH</sequence>
<evidence type="ECO:0000313" key="3">
    <source>
        <dbReference type="Proteomes" id="UP000280819"/>
    </source>
</evidence>
<gene>
    <name evidence="2" type="ORF">EII34_13570</name>
</gene>
<protein>
    <submittedName>
        <fullName evidence="2">DUF559 domain-containing protein</fullName>
    </submittedName>
</protein>
<dbReference type="RefSeq" id="WP_124845703.1">
    <property type="nucleotide sequence ID" value="NZ_RQZG01000018.1"/>
</dbReference>
<accession>A0A3P1T2D5</accession>
<dbReference type="InterPro" id="IPR007569">
    <property type="entry name" value="DUF559"/>
</dbReference>
<reference evidence="2 3" key="1">
    <citation type="submission" date="2018-11" db="EMBL/GenBank/DDBJ databases">
        <title>Genomes From Bacteria Associated with the Canine Oral Cavity: a Test Case for Automated Genome-Based Taxonomic Assignment.</title>
        <authorList>
            <person name="Coil D.A."/>
            <person name="Jospin G."/>
            <person name="Darling A.E."/>
            <person name="Wallis C."/>
            <person name="Davis I.J."/>
            <person name="Harris S."/>
            <person name="Eisen J.A."/>
            <person name="Holcombe L.J."/>
            <person name="O'Flynn C."/>
        </authorList>
    </citation>
    <scope>NUCLEOTIDE SEQUENCE [LARGE SCALE GENOMIC DNA]</scope>
    <source>
        <strain evidence="2 3">OH887_COT-365</strain>
    </source>
</reference>
<dbReference type="Gene3D" id="3.40.960.10">
    <property type="entry name" value="VSR Endonuclease"/>
    <property type="match status" value="1"/>
</dbReference>
<evidence type="ECO:0000313" key="2">
    <source>
        <dbReference type="EMBL" id="RRD03611.1"/>
    </source>
</evidence>
<dbReference type="InterPro" id="IPR011335">
    <property type="entry name" value="Restrct_endonuc-II-like"/>
</dbReference>
<dbReference type="Proteomes" id="UP000280819">
    <property type="component" value="Unassembled WGS sequence"/>
</dbReference>
<evidence type="ECO:0000259" key="1">
    <source>
        <dbReference type="Pfam" id="PF04480"/>
    </source>
</evidence>